<evidence type="ECO:0000313" key="1">
    <source>
        <dbReference type="EMBL" id="TBX32050.1"/>
    </source>
</evidence>
<evidence type="ECO:0000313" key="2">
    <source>
        <dbReference type="Proteomes" id="UP000292648"/>
    </source>
</evidence>
<gene>
    <name evidence="1" type="ORF">EUZ87_17055</name>
</gene>
<dbReference type="Proteomes" id="UP000292648">
    <property type="component" value="Unassembled WGS sequence"/>
</dbReference>
<accession>A0A4Q9XZ56</accession>
<sequence length="359" mass="41295">MIEEQQIIRIIQAIGRCTRSANDYSTIIIEGNDIQSILLSEKKQRLFEPELRAELCTGIETSSSQDTLTELSEVGQLVLNQHDPNWKNIEDHILEMRDNFNNEERECSIHDLLKSVVPLEVKFQYALWNDDEYAAVQISTAIVDKLAKKGDKRLKGFLYYWKYLNFSIRLKQSSSKSETESIKNDFIAFINTESHSISWFSRLSRLLSIDSPQIKNSQQNDERIAIQTDNIEKILNNELSNKTKTSRMKLFSSQKKQILDTLSNKGGTNYEEAVKKLGYWLGFKTDNTFAPAGPDPWWFIDGHTLIVSEIKILGENNPISNSHISEFNGHKNWLINSPNYPNIDNTTNFTCVFISNSKK</sequence>
<comment type="caution">
    <text evidence="1">The sequence shown here is derived from an EMBL/GenBank/DDBJ whole genome shotgun (WGS) entry which is preliminary data.</text>
</comment>
<reference evidence="1 2" key="1">
    <citation type="submission" date="2019-01" db="EMBL/GenBank/DDBJ databases">
        <title>Draft genome sequence of Lactobacillus paraplantarum OSY-TC318, a Producer of the novel lantibiotic Paraplantaracin TC318.</title>
        <authorList>
            <person name="Hussein W.E."/>
            <person name="Huang E."/>
            <person name="Yousef A.E."/>
        </authorList>
    </citation>
    <scope>NUCLEOTIDE SEQUENCE [LARGE SCALE GENOMIC DNA]</scope>
    <source>
        <strain evidence="1 2">OSY-TC318</strain>
    </source>
</reference>
<organism evidence="1 2">
    <name type="scientific">Lactiplantibacillus paraplantarum</name>
    <dbReference type="NCBI Taxonomy" id="60520"/>
    <lineage>
        <taxon>Bacteria</taxon>
        <taxon>Bacillati</taxon>
        <taxon>Bacillota</taxon>
        <taxon>Bacilli</taxon>
        <taxon>Lactobacillales</taxon>
        <taxon>Lactobacillaceae</taxon>
        <taxon>Lactiplantibacillus</taxon>
    </lineage>
</organism>
<dbReference type="AlphaFoldDB" id="A0A4Q9XZ56"/>
<dbReference type="EMBL" id="SEHH01000240">
    <property type="protein sequence ID" value="TBX32050.1"/>
    <property type="molecule type" value="Genomic_DNA"/>
</dbReference>
<proteinExistence type="predicted"/>
<protein>
    <submittedName>
        <fullName evidence="1">Uncharacterized protein</fullName>
    </submittedName>
</protein>
<name>A0A4Q9XZ56_9LACO</name>